<name>A0A146G0K6_ASPKA</name>
<dbReference type="EMBL" id="BCWF01000040">
    <property type="protein sequence ID" value="GAT31236.1"/>
    <property type="molecule type" value="Genomic_DNA"/>
</dbReference>
<dbReference type="SUPFAM" id="SSF52540">
    <property type="entry name" value="P-loop containing nucleoside triphosphate hydrolases"/>
    <property type="match status" value="1"/>
</dbReference>
<gene>
    <name evidence="1" type="ORF">RIB2604_04100470</name>
</gene>
<reference evidence="1 2" key="1">
    <citation type="journal article" date="2016" name="DNA Res.">
        <title>Genome sequence of Aspergillus luchuensis NBRC 4314.</title>
        <authorList>
            <person name="Yamada O."/>
            <person name="Machida M."/>
            <person name="Hosoyama A."/>
            <person name="Goto M."/>
            <person name="Takahashi T."/>
            <person name="Futagami T."/>
            <person name="Yamagata Y."/>
            <person name="Takeuchi M."/>
            <person name="Kobayashi T."/>
            <person name="Koike H."/>
            <person name="Abe K."/>
            <person name="Asai K."/>
            <person name="Arita M."/>
            <person name="Fujita N."/>
            <person name="Fukuda K."/>
            <person name="Higa K."/>
            <person name="Horikawa H."/>
            <person name="Ishikawa T."/>
            <person name="Jinno K."/>
            <person name="Kato Y."/>
            <person name="Kirimura K."/>
            <person name="Mizutani O."/>
            <person name="Nakasone K."/>
            <person name="Sano M."/>
            <person name="Shiraishi Y."/>
            <person name="Tsukahara M."/>
            <person name="Gomi K."/>
        </authorList>
    </citation>
    <scope>NUCLEOTIDE SEQUENCE [LARGE SCALE GENOMIC DNA]</scope>
    <source>
        <strain evidence="1 2">RIB 2604</strain>
    </source>
</reference>
<sequence>MRRAIEYRAHFGQGEKCTDHGVVYGNRQMLDIDYDESFTPVASEIAPKMFMTNVAIKNHRWEHQNSVKGLYIRIREHHHTKVSLNDGDGSAIELDTGDLEWLMRGAPKMRAILPIIRDQVFLKQEKSLVWTYFPDEEVYVSAVLTETGIGHPVIHAGLSARERSIIVKWFIRDLDNDYLGFSQRRM</sequence>
<dbReference type="Proteomes" id="UP000075230">
    <property type="component" value="Unassembled WGS sequence"/>
</dbReference>
<reference evidence="2" key="2">
    <citation type="submission" date="2016-02" db="EMBL/GenBank/DDBJ databases">
        <title>Genome sequencing of Aspergillus luchuensis NBRC 4314.</title>
        <authorList>
            <person name="Yamada O."/>
        </authorList>
    </citation>
    <scope>NUCLEOTIDE SEQUENCE [LARGE SCALE GENOMIC DNA]</scope>
    <source>
        <strain evidence="2">RIB 2604</strain>
    </source>
</reference>
<evidence type="ECO:0000313" key="2">
    <source>
        <dbReference type="Proteomes" id="UP000075230"/>
    </source>
</evidence>
<evidence type="ECO:0000313" key="1">
    <source>
        <dbReference type="EMBL" id="GAT31236.1"/>
    </source>
</evidence>
<accession>A0A146G0K6</accession>
<proteinExistence type="predicted"/>
<dbReference type="VEuPathDB" id="FungiDB:ASPFODRAFT_210420"/>
<dbReference type="InterPro" id="IPR027417">
    <property type="entry name" value="P-loop_NTPase"/>
</dbReference>
<dbReference type="AlphaFoldDB" id="A0A146G0K6"/>
<comment type="caution">
    <text evidence="1">The sequence shown here is derived from an EMBL/GenBank/DDBJ whole genome shotgun (WGS) entry which is preliminary data.</text>
</comment>
<organism evidence="1 2">
    <name type="scientific">Aspergillus kawachii</name>
    <name type="common">White koji mold</name>
    <name type="synonym">Aspergillus awamori var. kawachi</name>
    <dbReference type="NCBI Taxonomy" id="1069201"/>
    <lineage>
        <taxon>Eukaryota</taxon>
        <taxon>Fungi</taxon>
        <taxon>Dikarya</taxon>
        <taxon>Ascomycota</taxon>
        <taxon>Pezizomycotina</taxon>
        <taxon>Eurotiomycetes</taxon>
        <taxon>Eurotiomycetidae</taxon>
        <taxon>Eurotiales</taxon>
        <taxon>Aspergillaceae</taxon>
        <taxon>Aspergillus</taxon>
        <taxon>Aspergillus subgen. Circumdati</taxon>
    </lineage>
</organism>
<protein>
    <submittedName>
        <fullName evidence="1">Similar to An01g14640</fullName>
    </submittedName>
</protein>